<gene>
    <name evidence="2" type="ORF">G7Z17_g305</name>
</gene>
<dbReference type="Pfam" id="PF07714">
    <property type="entry name" value="PK_Tyr_Ser-Thr"/>
    <property type="match status" value="1"/>
</dbReference>
<sequence>MMAVAAKPQATAPRISDLVIDSKIEATWDPSTNQTKQIRRAIGVSARNRRVKRDETWERKHILGSGTFGIVWLEECIASSEPNHDSSRLRAVKEIRKPHNVSASSFHRELEAMAKFSQERFEHYFVHSFGWFEDETKLFITMEYLKHGGSAAISHEAIP</sequence>
<keyword evidence="3" id="KW-1185">Reference proteome</keyword>
<dbReference type="AlphaFoldDB" id="A0A9P5HN41"/>
<dbReference type="InterPro" id="IPR001245">
    <property type="entry name" value="Ser-Thr/Tyr_kinase_cat_dom"/>
</dbReference>
<dbReference type="PROSITE" id="PS50011">
    <property type="entry name" value="PROTEIN_KINASE_DOM"/>
    <property type="match status" value="1"/>
</dbReference>
<protein>
    <recommendedName>
        <fullName evidence="1">Protein kinase domain-containing protein</fullName>
    </recommendedName>
</protein>
<accession>A0A9P5HN41</accession>
<evidence type="ECO:0000313" key="2">
    <source>
        <dbReference type="EMBL" id="KAF7557946.1"/>
    </source>
</evidence>
<dbReference type="InterPro" id="IPR000719">
    <property type="entry name" value="Prot_kinase_dom"/>
</dbReference>
<evidence type="ECO:0000259" key="1">
    <source>
        <dbReference type="PROSITE" id="PS50011"/>
    </source>
</evidence>
<dbReference type="GO" id="GO:0004672">
    <property type="term" value="F:protein kinase activity"/>
    <property type="evidence" value="ECO:0007669"/>
    <property type="project" value="InterPro"/>
</dbReference>
<dbReference type="Proteomes" id="UP000722485">
    <property type="component" value="Unassembled WGS sequence"/>
</dbReference>
<organism evidence="2 3">
    <name type="scientific">Cylindrodendrum hubeiense</name>
    <dbReference type="NCBI Taxonomy" id="595255"/>
    <lineage>
        <taxon>Eukaryota</taxon>
        <taxon>Fungi</taxon>
        <taxon>Dikarya</taxon>
        <taxon>Ascomycota</taxon>
        <taxon>Pezizomycotina</taxon>
        <taxon>Sordariomycetes</taxon>
        <taxon>Hypocreomycetidae</taxon>
        <taxon>Hypocreales</taxon>
        <taxon>Nectriaceae</taxon>
        <taxon>Cylindrodendrum</taxon>
    </lineage>
</organism>
<reference evidence="2" key="1">
    <citation type="submission" date="2020-03" db="EMBL/GenBank/DDBJ databases">
        <title>Draft Genome Sequence of Cylindrodendrum hubeiense.</title>
        <authorList>
            <person name="Buettner E."/>
            <person name="Kellner H."/>
        </authorList>
    </citation>
    <scope>NUCLEOTIDE SEQUENCE</scope>
    <source>
        <strain evidence="2">IHI 201604</strain>
    </source>
</reference>
<dbReference type="InterPro" id="IPR011009">
    <property type="entry name" value="Kinase-like_dom_sf"/>
</dbReference>
<dbReference type="EMBL" id="JAANBB010000002">
    <property type="protein sequence ID" value="KAF7557946.1"/>
    <property type="molecule type" value="Genomic_DNA"/>
</dbReference>
<dbReference type="GO" id="GO:0005524">
    <property type="term" value="F:ATP binding"/>
    <property type="evidence" value="ECO:0007669"/>
    <property type="project" value="InterPro"/>
</dbReference>
<dbReference type="Gene3D" id="1.10.510.10">
    <property type="entry name" value="Transferase(Phosphotransferase) domain 1"/>
    <property type="match status" value="1"/>
</dbReference>
<proteinExistence type="predicted"/>
<name>A0A9P5HN41_9HYPO</name>
<comment type="caution">
    <text evidence="2">The sequence shown here is derived from an EMBL/GenBank/DDBJ whole genome shotgun (WGS) entry which is preliminary data.</text>
</comment>
<evidence type="ECO:0000313" key="3">
    <source>
        <dbReference type="Proteomes" id="UP000722485"/>
    </source>
</evidence>
<feature type="domain" description="Protein kinase" evidence="1">
    <location>
        <begin position="57"/>
        <end position="159"/>
    </location>
</feature>
<dbReference type="SUPFAM" id="SSF56112">
    <property type="entry name" value="Protein kinase-like (PK-like)"/>
    <property type="match status" value="1"/>
</dbReference>
<dbReference type="OrthoDB" id="10252171at2759"/>